<keyword evidence="6" id="KW-0812">Transmembrane</keyword>
<keyword evidence="5" id="KW-0106">Calcium</keyword>
<dbReference type="EMBL" id="KE647161">
    <property type="protein sequence ID" value="EQB61258.1"/>
    <property type="molecule type" value="Genomic_DNA"/>
</dbReference>
<dbReference type="VEuPathDB" id="MicrosporidiaDB:NAPIS_ORF01172"/>
<keyword evidence="9" id="KW-1185">Reference proteome</keyword>
<dbReference type="PANTHER" id="PTHR12302">
    <property type="entry name" value="EBNA2 BINDING PROTEIN P100"/>
    <property type="match status" value="1"/>
</dbReference>
<keyword evidence="6" id="KW-0472">Membrane</keyword>
<dbReference type="GO" id="GO:0004519">
    <property type="term" value="F:endonuclease activity"/>
    <property type="evidence" value="ECO:0007669"/>
    <property type="project" value="UniProtKB-KW"/>
</dbReference>
<dbReference type="SUPFAM" id="SSF50199">
    <property type="entry name" value="Staphylococcal nuclease"/>
    <property type="match status" value="1"/>
</dbReference>
<feature type="transmembrane region" description="Helical" evidence="6">
    <location>
        <begin position="7"/>
        <end position="27"/>
    </location>
</feature>
<evidence type="ECO:0000256" key="5">
    <source>
        <dbReference type="ARBA" id="ARBA00022837"/>
    </source>
</evidence>
<dbReference type="AlphaFoldDB" id="T0LA15"/>
<dbReference type="SMART" id="SM00318">
    <property type="entry name" value="SNc"/>
    <property type="match status" value="1"/>
</dbReference>
<dbReference type="InterPro" id="IPR035437">
    <property type="entry name" value="SNase_OB-fold_sf"/>
</dbReference>
<dbReference type="PROSITE" id="PS50830">
    <property type="entry name" value="TNASE_3"/>
    <property type="match status" value="1"/>
</dbReference>
<name>T0LA15_9MICR</name>
<protein>
    <submittedName>
        <fullName evidence="8">Nuclease domain containing protein</fullName>
    </submittedName>
</protein>
<accession>T0LA15</accession>
<dbReference type="Gene3D" id="2.40.50.90">
    <property type="match status" value="1"/>
</dbReference>
<gene>
    <name evidence="8" type="ORF">NAPIS_ORF01172</name>
</gene>
<keyword evidence="6" id="KW-1133">Transmembrane helix</keyword>
<proteinExistence type="inferred from homology"/>
<evidence type="ECO:0000313" key="9">
    <source>
        <dbReference type="Proteomes" id="UP000053780"/>
    </source>
</evidence>
<dbReference type="GO" id="GO:0005737">
    <property type="term" value="C:cytoplasm"/>
    <property type="evidence" value="ECO:0007669"/>
    <property type="project" value="TreeGrafter"/>
</dbReference>
<keyword evidence="2" id="KW-0540">Nuclease</keyword>
<evidence type="ECO:0000256" key="1">
    <source>
        <dbReference type="ARBA" id="ARBA00005435"/>
    </source>
</evidence>
<dbReference type="HOGENOM" id="CLU_046484_0_0_1"/>
<sequence>MIIEIKVVYIYISIACISLLIILVYLYRLSIRIKNINDLPNNIKGIQLIGIVTSVSDGDGFKFCHMPVFRKLSKDTLSIRLAGIDAPETRSFKIPAQPLSDKSKECLENLVLNRYVTIELINRDRYNRLLCLVYIKNWCNSLNINLEMLRKGMACVYTGSDGVYGNLKNEMLEVEQEAKKNKIGMWSLKNLVLPLDYKKAHRKK</sequence>
<evidence type="ECO:0000256" key="2">
    <source>
        <dbReference type="ARBA" id="ARBA00022722"/>
    </source>
</evidence>
<evidence type="ECO:0000256" key="6">
    <source>
        <dbReference type="SAM" id="Phobius"/>
    </source>
</evidence>
<dbReference type="GO" id="GO:0016787">
    <property type="term" value="F:hydrolase activity"/>
    <property type="evidence" value="ECO:0007669"/>
    <property type="project" value="UniProtKB-KW"/>
</dbReference>
<evidence type="ECO:0000256" key="3">
    <source>
        <dbReference type="ARBA" id="ARBA00022759"/>
    </source>
</evidence>
<dbReference type="PANTHER" id="PTHR12302:SF3">
    <property type="entry name" value="SERINE_THREONINE-PROTEIN KINASE 31"/>
    <property type="match status" value="1"/>
</dbReference>
<evidence type="ECO:0000313" key="8">
    <source>
        <dbReference type="EMBL" id="EQB61258.1"/>
    </source>
</evidence>
<dbReference type="Pfam" id="PF00565">
    <property type="entry name" value="SNase"/>
    <property type="match status" value="1"/>
</dbReference>
<organism evidence="8 9">
    <name type="scientific">Vairimorpha apis BRL 01</name>
    <dbReference type="NCBI Taxonomy" id="1037528"/>
    <lineage>
        <taxon>Eukaryota</taxon>
        <taxon>Fungi</taxon>
        <taxon>Fungi incertae sedis</taxon>
        <taxon>Microsporidia</taxon>
        <taxon>Nosematidae</taxon>
        <taxon>Vairimorpha</taxon>
    </lineage>
</organism>
<dbReference type="InterPro" id="IPR016071">
    <property type="entry name" value="Staphylococal_nuclease_OB-fold"/>
</dbReference>
<keyword evidence="3" id="KW-0255">Endonuclease</keyword>
<evidence type="ECO:0000256" key="4">
    <source>
        <dbReference type="ARBA" id="ARBA00022801"/>
    </source>
</evidence>
<comment type="similarity">
    <text evidence="1">Belongs to the LCL3 family.</text>
</comment>
<feature type="domain" description="TNase-like" evidence="7">
    <location>
        <begin position="46"/>
        <end position="188"/>
    </location>
</feature>
<evidence type="ECO:0000259" key="7">
    <source>
        <dbReference type="PROSITE" id="PS50830"/>
    </source>
</evidence>
<keyword evidence="4" id="KW-0378">Hydrolase</keyword>
<dbReference type="Proteomes" id="UP000053780">
    <property type="component" value="Unassembled WGS sequence"/>
</dbReference>
<reference evidence="8 9" key="1">
    <citation type="journal article" date="2013" name="BMC Genomics">
        <title>Genome sequencing and comparative genomics of honey bee microsporidia, Nosema apis reveal novel insights into host-parasite interactions.</title>
        <authorList>
            <person name="Chen Yp."/>
            <person name="Pettis J.S."/>
            <person name="Zhao Y."/>
            <person name="Liu X."/>
            <person name="Tallon L.J."/>
            <person name="Sadzewicz L.D."/>
            <person name="Li R."/>
            <person name="Zheng H."/>
            <person name="Huang S."/>
            <person name="Zhang X."/>
            <person name="Hamilton M.C."/>
            <person name="Pernal S.F."/>
            <person name="Melathopoulos A.P."/>
            <person name="Yan X."/>
            <person name="Evans J.D."/>
        </authorList>
    </citation>
    <scope>NUCLEOTIDE SEQUENCE [LARGE SCALE GENOMIC DNA]</scope>
    <source>
        <strain evidence="8 9">BRL 01</strain>
    </source>
</reference>
<dbReference type="OrthoDB" id="430293at2759"/>